<dbReference type="EMBL" id="CP002629">
    <property type="protein sequence ID" value="AEB09466.1"/>
    <property type="molecule type" value="Genomic_DNA"/>
</dbReference>
<keyword evidence="2" id="KW-0456">Lyase</keyword>
<reference evidence="3" key="2">
    <citation type="submission" date="2011-03" db="EMBL/GenBank/DDBJ databases">
        <title>The complete genome of Desulfobacca acetoxidans DSM 11109.</title>
        <authorList>
            <consortium name="US DOE Joint Genome Institute (JGI-PGF)"/>
            <person name="Lucas S."/>
            <person name="Copeland A."/>
            <person name="Lapidus A."/>
            <person name="Bruce D."/>
            <person name="Goodwin L."/>
            <person name="Pitluck S."/>
            <person name="Peters L."/>
            <person name="Kyrpides N."/>
            <person name="Mavromatis K."/>
            <person name="Ivanova N."/>
            <person name="Ovchinnikova G."/>
            <person name="Teshima H."/>
            <person name="Detter J.C."/>
            <person name="Han C."/>
            <person name="Land M."/>
            <person name="Hauser L."/>
            <person name="Markowitz V."/>
            <person name="Cheng J.-F."/>
            <person name="Hugenholtz P."/>
            <person name="Woyke T."/>
            <person name="Wu D."/>
            <person name="Spring S."/>
            <person name="Schueler E."/>
            <person name="Brambilla E."/>
            <person name="Klenk H.-P."/>
            <person name="Eisen J.A."/>
        </authorList>
    </citation>
    <scope>NUCLEOTIDE SEQUENCE [LARGE SCALE GENOMIC DNA]</scope>
    <source>
        <strain evidence="3">ATCC 700848 / DSM 11109 / ASRB2</strain>
    </source>
</reference>
<dbReference type="PANTHER" id="PTHR43778">
    <property type="entry name" value="PYRUVATE CARBOXYLASE"/>
    <property type="match status" value="1"/>
</dbReference>
<dbReference type="GO" id="GO:0005737">
    <property type="term" value="C:cytoplasm"/>
    <property type="evidence" value="ECO:0007669"/>
    <property type="project" value="TreeGrafter"/>
</dbReference>
<dbReference type="PROSITE" id="PS50991">
    <property type="entry name" value="PYR_CT"/>
    <property type="match status" value="1"/>
</dbReference>
<dbReference type="Gene3D" id="3.20.20.70">
    <property type="entry name" value="Aldolase class I"/>
    <property type="match status" value="1"/>
</dbReference>
<proteinExistence type="predicted"/>
<keyword evidence="3" id="KW-1185">Reference proteome</keyword>
<dbReference type="InterPro" id="IPR055268">
    <property type="entry name" value="PCB-like"/>
</dbReference>
<dbReference type="RefSeq" id="WP_013706576.1">
    <property type="nucleotide sequence ID" value="NC_015388.1"/>
</dbReference>
<dbReference type="Proteomes" id="UP000000483">
    <property type="component" value="Chromosome"/>
</dbReference>
<protein>
    <submittedName>
        <fullName evidence="2">Oxaloacetate decarboxylase</fullName>
        <ecNumber evidence="2">4.1.1.3</ecNumber>
    </submittedName>
</protein>
<dbReference type="eggNOG" id="COG5016">
    <property type="taxonomic scope" value="Bacteria"/>
</dbReference>
<feature type="domain" description="Pyruvate carboxyltransferase" evidence="1">
    <location>
        <begin position="5"/>
        <end position="265"/>
    </location>
</feature>
<dbReference type="GO" id="GO:0006094">
    <property type="term" value="P:gluconeogenesis"/>
    <property type="evidence" value="ECO:0007669"/>
    <property type="project" value="TreeGrafter"/>
</dbReference>
<dbReference type="KEGG" id="dao:Desac_1615"/>
<dbReference type="PANTHER" id="PTHR43778:SF2">
    <property type="entry name" value="PYRUVATE CARBOXYLASE, MITOCHONDRIAL"/>
    <property type="match status" value="1"/>
</dbReference>
<dbReference type="EC" id="4.1.1.3" evidence="2"/>
<dbReference type="InterPro" id="IPR013785">
    <property type="entry name" value="Aldolase_TIM"/>
</dbReference>
<dbReference type="InterPro" id="IPR003379">
    <property type="entry name" value="Carboxylase_cons_dom"/>
</dbReference>
<dbReference type="SUPFAM" id="SSF89000">
    <property type="entry name" value="post-HMGL domain-like"/>
    <property type="match status" value="1"/>
</dbReference>
<name>F2NJF4_DESAR</name>
<dbReference type="InterPro" id="IPR000891">
    <property type="entry name" value="PYR_CT"/>
</dbReference>
<dbReference type="STRING" id="880072.Desac_1615"/>
<reference evidence="2 3" key="1">
    <citation type="journal article" date="2011" name="Stand. Genomic Sci.">
        <title>Complete genome sequence of the acetate-degrading sulfate reducer Desulfobacca acetoxidans type strain (ASRB2).</title>
        <authorList>
            <person name="Goker M."/>
            <person name="Teshima H."/>
            <person name="Lapidus A."/>
            <person name="Nolan M."/>
            <person name="Lucas S."/>
            <person name="Hammon N."/>
            <person name="Deshpande S."/>
            <person name="Cheng J.F."/>
            <person name="Tapia R."/>
            <person name="Han C."/>
            <person name="Goodwin L."/>
            <person name="Pitluck S."/>
            <person name="Huntemann M."/>
            <person name="Liolios K."/>
            <person name="Ivanova N."/>
            <person name="Pagani I."/>
            <person name="Mavromatis K."/>
            <person name="Ovchinikova G."/>
            <person name="Pati A."/>
            <person name="Chen A."/>
            <person name="Palaniappan K."/>
            <person name="Land M."/>
            <person name="Hauser L."/>
            <person name="Brambilla E.M."/>
            <person name="Rohde M."/>
            <person name="Spring S."/>
            <person name="Detter J.C."/>
            <person name="Woyke T."/>
            <person name="Bristow J."/>
            <person name="Eisen J.A."/>
            <person name="Markowitz V."/>
            <person name="Hugenholtz P."/>
            <person name="Kyrpides N.C."/>
            <person name="Klenk H.P."/>
        </authorList>
    </citation>
    <scope>NUCLEOTIDE SEQUENCE [LARGE SCALE GENOMIC DNA]</scope>
    <source>
        <strain evidence="3">ATCC 700848 / DSM 11109 / ASRB2</strain>
    </source>
</reference>
<evidence type="ECO:0000313" key="3">
    <source>
        <dbReference type="Proteomes" id="UP000000483"/>
    </source>
</evidence>
<evidence type="ECO:0000313" key="2">
    <source>
        <dbReference type="EMBL" id="AEB09466.1"/>
    </source>
</evidence>
<dbReference type="AlphaFoldDB" id="F2NJF4"/>
<dbReference type="HOGENOM" id="CLU_000395_4_2_7"/>
<dbReference type="CDD" id="cd07937">
    <property type="entry name" value="DRE_TIM_PC_TC_5S"/>
    <property type="match status" value="1"/>
</dbReference>
<dbReference type="GO" id="GO:0016829">
    <property type="term" value="F:lyase activity"/>
    <property type="evidence" value="ECO:0007669"/>
    <property type="project" value="UniProtKB-KW"/>
</dbReference>
<dbReference type="Pfam" id="PF00682">
    <property type="entry name" value="HMGL-like"/>
    <property type="match status" value="1"/>
</dbReference>
<dbReference type="OrthoDB" id="9769961at2"/>
<dbReference type="GO" id="GO:0004736">
    <property type="term" value="F:pyruvate carboxylase activity"/>
    <property type="evidence" value="ECO:0007669"/>
    <property type="project" value="TreeGrafter"/>
</dbReference>
<dbReference type="Pfam" id="PF02436">
    <property type="entry name" value="PYC_OADA"/>
    <property type="match status" value="1"/>
</dbReference>
<dbReference type="SUPFAM" id="SSF51569">
    <property type="entry name" value="Aldolase"/>
    <property type="match status" value="1"/>
</dbReference>
<evidence type="ECO:0000259" key="1">
    <source>
        <dbReference type="PROSITE" id="PS50991"/>
    </source>
</evidence>
<sequence length="562" mass="64105">MSQAVQVTDATLRDGVESFVLKELRQEDLARLGKLLDRAGFYSIDCWGGSTFYAALTELQEDPWERLKRLRRAIRNTPLQMVVRGQMLVGFKPYHKEVVRKFLAKAAALGIDIFRIYDQLNDLENMRLAVSIAKELRKQVEATVLFSLNPATTQADYLRQAEALLNLGADAICINDSLGVMTPDKVASLVTTYRKSFHQPLRLHLHDNYQKALEAYLVGIRAGVERVDTVLTSLAWPEGPPAVESLMFSLGGTMYDPHIDIDILYEISEYIQALKETRHYREPAPRKVESRAEEGFLPDLLKDFLREELRRQNARDRQHMAFKEAHRVWGDLGFLPLKGRILEIIVEQTVANVLAGKRYEKLTEGMEDLVKGRYGPLYSLANEELRQRALDARQADRGQSWEGRLTKPLGISQEEDVLTYSLFPNEAERFFQSRRQRLAAPPIAKPPTLEAVRPLSQISQNVPRGLSLTLKGEEVGARLEGIGPLRGNKQTMFVNIADMTEEIEVTLVSSTGAMPEYLITMHGETHRLKFRKVFPKEEEYTPIFFEVDDTLEEFLIKHLHID</sequence>
<accession>F2NJF4</accession>
<organism evidence="2 3">
    <name type="scientific">Desulfobacca acetoxidans (strain ATCC 700848 / DSM 11109 / ASRB2)</name>
    <dbReference type="NCBI Taxonomy" id="880072"/>
    <lineage>
        <taxon>Bacteria</taxon>
        <taxon>Pseudomonadati</taxon>
        <taxon>Thermodesulfobacteriota</taxon>
        <taxon>Desulfobaccia</taxon>
        <taxon>Desulfobaccales</taxon>
        <taxon>Desulfobaccaceae</taxon>
        <taxon>Desulfobacca</taxon>
    </lineage>
</organism>
<gene>
    <name evidence="2" type="ordered locus">Desac_1615</name>
</gene>